<dbReference type="EMBL" id="NMUH01000295">
    <property type="protein sequence ID" value="MQL76365.1"/>
    <property type="molecule type" value="Genomic_DNA"/>
</dbReference>
<dbReference type="InterPro" id="IPR053772">
    <property type="entry name" value="At1g61320/At1g61330-like"/>
</dbReference>
<dbReference type="OrthoDB" id="1163429at2759"/>
<dbReference type="InterPro" id="IPR055357">
    <property type="entry name" value="LRR_At1g61320_AtMIF1"/>
</dbReference>
<dbReference type="Proteomes" id="UP000652761">
    <property type="component" value="Unassembled WGS sequence"/>
</dbReference>
<dbReference type="AlphaFoldDB" id="A0A843TZ31"/>
<name>A0A843TZ31_COLES</name>
<feature type="domain" description="FBD" evidence="1">
    <location>
        <begin position="251"/>
        <end position="317"/>
    </location>
</feature>
<keyword evidence="3" id="KW-1185">Reference proteome</keyword>
<reference evidence="2" key="1">
    <citation type="submission" date="2017-07" db="EMBL/GenBank/DDBJ databases">
        <title>Taro Niue Genome Assembly and Annotation.</title>
        <authorList>
            <person name="Atibalentja N."/>
            <person name="Keating K."/>
            <person name="Fields C.J."/>
        </authorList>
    </citation>
    <scope>NUCLEOTIDE SEQUENCE</scope>
    <source>
        <strain evidence="2">Niue_2</strain>
        <tissue evidence="2">Leaf</tissue>
    </source>
</reference>
<accession>A0A843TZ31</accession>
<dbReference type="Gene3D" id="3.80.10.10">
    <property type="entry name" value="Ribonuclease Inhibitor"/>
    <property type="match status" value="1"/>
</dbReference>
<gene>
    <name evidence="2" type="ORF">Taro_008771</name>
</gene>
<dbReference type="Pfam" id="PF23622">
    <property type="entry name" value="LRR_At1g61320_AtMIF1"/>
    <property type="match status" value="1"/>
</dbReference>
<protein>
    <recommendedName>
        <fullName evidence="1">FBD domain-containing protein</fullName>
    </recommendedName>
</protein>
<dbReference type="InterPro" id="IPR006566">
    <property type="entry name" value="FBD"/>
</dbReference>
<organism evidence="2 3">
    <name type="scientific">Colocasia esculenta</name>
    <name type="common">Wild taro</name>
    <name type="synonym">Arum esculentum</name>
    <dbReference type="NCBI Taxonomy" id="4460"/>
    <lineage>
        <taxon>Eukaryota</taxon>
        <taxon>Viridiplantae</taxon>
        <taxon>Streptophyta</taxon>
        <taxon>Embryophyta</taxon>
        <taxon>Tracheophyta</taxon>
        <taxon>Spermatophyta</taxon>
        <taxon>Magnoliopsida</taxon>
        <taxon>Liliopsida</taxon>
        <taxon>Araceae</taxon>
        <taxon>Aroideae</taxon>
        <taxon>Colocasieae</taxon>
        <taxon>Colocasia</taxon>
    </lineage>
</organism>
<evidence type="ECO:0000313" key="3">
    <source>
        <dbReference type="Proteomes" id="UP000652761"/>
    </source>
</evidence>
<dbReference type="SMART" id="SM00579">
    <property type="entry name" value="FBD"/>
    <property type="match status" value="1"/>
</dbReference>
<evidence type="ECO:0000259" key="1">
    <source>
        <dbReference type="SMART" id="SM00579"/>
    </source>
</evidence>
<sequence>MLPPFLGCWPTHGPLDKTGANRGVQYKVPSSLFSFESLKYLKLSNCNISIPSEFRSFDMLTYLHLAGVHFTDNGLQNLLSKYPRLTSLELIGLFCISFLEILAPNLKKLWFSGVFIDLYFDTPSLSKLHFYLIDSVPILKVGAQNRGMPVLLRSFQRMGNIETLGLCGSTLKFILLCTPQESLELACSHVKTLRLTLNYEDRRETVALLHLLRDCPLLQYLEIMTESHQATAMVSIGSYWETMDYPDYTFGRLRDMRMTAFSATVPELELMRYILANSTMLETLTLEPTEEIPEHLEVLKEMLMFQRASKYAAIVWVDPQGTVADAVV</sequence>
<dbReference type="PANTHER" id="PTHR34145:SF28">
    <property type="entry name" value="F-BOX DOMAIN-CONTAINING PROTEIN"/>
    <property type="match status" value="1"/>
</dbReference>
<proteinExistence type="predicted"/>
<comment type="caution">
    <text evidence="2">The sequence shown here is derived from an EMBL/GenBank/DDBJ whole genome shotgun (WGS) entry which is preliminary data.</text>
</comment>
<dbReference type="InterPro" id="IPR032675">
    <property type="entry name" value="LRR_dom_sf"/>
</dbReference>
<dbReference type="PANTHER" id="PTHR34145">
    <property type="entry name" value="OS02G0105600 PROTEIN"/>
    <property type="match status" value="1"/>
</dbReference>
<dbReference type="SUPFAM" id="SSF52047">
    <property type="entry name" value="RNI-like"/>
    <property type="match status" value="1"/>
</dbReference>
<evidence type="ECO:0000313" key="2">
    <source>
        <dbReference type="EMBL" id="MQL76365.1"/>
    </source>
</evidence>